<dbReference type="OrthoDB" id="5074646at2"/>
<comment type="caution">
    <text evidence="1">The sequence shown here is derived from an EMBL/GenBank/DDBJ whole genome shotgun (WGS) entry which is preliminary data.</text>
</comment>
<evidence type="ECO:0000313" key="1">
    <source>
        <dbReference type="EMBL" id="TDU87635.1"/>
    </source>
</evidence>
<sequence length="183" mass="20385">MRREVSVPFEVRGERGLINVRVQPNDDPWASGHRLVVPGLDAEAFRGFPICLATLRYYGQGLNAVMGWVQVITRSFDGDVSVDVLPFLAEAGPLYAYGYLPTFFDAPGNPGHPDGEWRADTFLVIAPDVIHTRALEPIAAFTWGYRIVGGHPDTLDPVRRDPTDWAGHHDVLSTAYPAWKFLR</sequence>
<reference evidence="1 2" key="1">
    <citation type="submission" date="2019-03" db="EMBL/GenBank/DDBJ databases">
        <title>Genomic Encyclopedia of Type Strains, Phase III (KMG-III): the genomes of soil and plant-associated and newly described type strains.</title>
        <authorList>
            <person name="Whitman W."/>
        </authorList>
    </citation>
    <scope>NUCLEOTIDE SEQUENCE [LARGE SCALE GENOMIC DNA]</scope>
    <source>
        <strain evidence="1 2">VKM Ac-2575</strain>
    </source>
</reference>
<evidence type="ECO:0000313" key="2">
    <source>
        <dbReference type="Proteomes" id="UP000295151"/>
    </source>
</evidence>
<keyword evidence="2" id="KW-1185">Reference proteome</keyword>
<gene>
    <name evidence="1" type="ORF">EV138_1160</name>
</gene>
<dbReference type="RefSeq" id="WP_133977377.1">
    <property type="nucleotide sequence ID" value="NZ_SOCE01000001.1"/>
</dbReference>
<accession>A0A4R7T7B1</accession>
<dbReference type="Proteomes" id="UP000295151">
    <property type="component" value="Unassembled WGS sequence"/>
</dbReference>
<organism evidence="1 2">
    <name type="scientific">Kribbella voronezhensis</name>
    <dbReference type="NCBI Taxonomy" id="2512212"/>
    <lineage>
        <taxon>Bacteria</taxon>
        <taxon>Bacillati</taxon>
        <taxon>Actinomycetota</taxon>
        <taxon>Actinomycetes</taxon>
        <taxon>Propionibacteriales</taxon>
        <taxon>Kribbellaceae</taxon>
        <taxon>Kribbella</taxon>
    </lineage>
</organism>
<name>A0A4R7T7B1_9ACTN</name>
<proteinExistence type="predicted"/>
<dbReference type="AlphaFoldDB" id="A0A4R7T7B1"/>
<protein>
    <submittedName>
        <fullName evidence="1">Uncharacterized protein</fullName>
    </submittedName>
</protein>
<dbReference type="EMBL" id="SOCE01000001">
    <property type="protein sequence ID" value="TDU87635.1"/>
    <property type="molecule type" value="Genomic_DNA"/>
</dbReference>